<comment type="subcellular location">
    <subcellularLocation>
        <location evidence="1">Endomembrane system</location>
        <topology evidence="1">Multi-pass membrane protein</topology>
    </subcellularLocation>
</comment>
<evidence type="ECO:0000256" key="3">
    <source>
        <dbReference type="ARBA" id="ARBA00022692"/>
    </source>
</evidence>
<accession>A0A0B6Z3I8</accession>
<keyword evidence="8 9" id="KW-0472">Membrane</keyword>
<proteinExistence type="predicted"/>
<gene>
    <name evidence="11" type="primary">ORF47490</name>
</gene>
<dbReference type="Gene3D" id="1.20.1560.10">
    <property type="entry name" value="ABC transporter type 1, transmembrane domain"/>
    <property type="match status" value="1"/>
</dbReference>
<evidence type="ECO:0000256" key="8">
    <source>
        <dbReference type="ARBA" id="ARBA00023136"/>
    </source>
</evidence>
<dbReference type="GO" id="GO:0140359">
    <property type="term" value="F:ABC-type transporter activity"/>
    <property type="evidence" value="ECO:0007669"/>
    <property type="project" value="InterPro"/>
</dbReference>
<dbReference type="GO" id="GO:0005524">
    <property type="term" value="F:ATP binding"/>
    <property type="evidence" value="ECO:0007669"/>
    <property type="project" value="UniProtKB-KW"/>
</dbReference>
<feature type="non-terminal residue" evidence="11">
    <location>
        <position position="156"/>
    </location>
</feature>
<evidence type="ECO:0000259" key="10">
    <source>
        <dbReference type="PROSITE" id="PS50929"/>
    </source>
</evidence>
<evidence type="ECO:0000256" key="7">
    <source>
        <dbReference type="ARBA" id="ARBA00022989"/>
    </source>
</evidence>
<feature type="domain" description="ABC transmembrane type-1" evidence="10">
    <location>
        <begin position="1"/>
        <end position="156"/>
    </location>
</feature>
<evidence type="ECO:0000313" key="11">
    <source>
        <dbReference type="EMBL" id="CEK63194.1"/>
    </source>
</evidence>
<evidence type="ECO:0000256" key="1">
    <source>
        <dbReference type="ARBA" id="ARBA00004127"/>
    </source>
</evidence>
<keyword evidence="3 9" id="KW-0812">Transmembrane</keyword>
<dbReference type="GO" id="GO:0016020">
    <property type="term" value="C:membrane"/>
    <property type="evidence" value="ECO:0007669"/>
    <property type="project" value="InterPro"/>
</dbReference>
<evidence type="ECO:0000256" key="2">
    <source>
        <dbReference type="ARBA" id="ARBA00022448"/>
    </source>
</evidence>
<dbReference type="InterPro" id="IPR011527">
    <property type="entry name" value="ABC1_TM_dom"/>
</dbReference>
<dbReference type="GO" id="GO:0012505">
    <property type="term" value="C:endomembrane system"/>
    <property type="evidence" value="ECO:0007669"/>
    <property type="project" value="UniProtKB-SubCell"/>
</dbReference>
<reference evidence="11" key="1">
    <citation type="submission" date="2014-12" db="EMBL/GenBank/DDBJ databases">
        <title>Insight into the proteome of Arion vulgaris.</title>
        <authorList>
            <person name="Aradska J."/>
            <person name="Bulat T."/>
            <person name="Smidak R."/>
            <person name="Sarate P."/>
            <person name="Gangsoo J."/>
            <person name="Sialana F."/>
            <person name="Bilban M."/>
            <person name="Lubec G."/>
        </authorList>
    </citation>
    <scope>NUCLEOTIDE SEQUENCE</scope>
    <source>
        <tissue evidence="11">Skin</tissue>
    </source>
</reference>
<organism evidence="11">
    <name type="scientific">Arion vulgaris</name>
    <dbReference type="NCBI Taxonomy" id="1028688"/>
    <lineage>
        <taxon>Eukaryota</taxon>
        <taxon>Metazoa</taxon>
        <taxon>Spiralia</taxon>
        <taxon>Lophotrochozoa</taxon>
        <taxon>Mollusca</taxon>
        <taxon>Gastropoda</taxon>
        <taxon>Heterobranchia</taxon>
        <taxon>Euthyneura</taxon>
        <taxon>Panpulmonata</taxon>
        <taxon>Eupulmonata</taxon>
        <taxon>Stylommatophora</taxon>
        <taxon>Helicina</taxon>
        <taxon>Arionoidea</taxon>
        <taxon>Arionidae</taxon>
        <taxon>Arion</taxon>
    </lineage>
</organism>
<dbReference type="InterPro" id="IPR036640">
    <property type="entry name" value="ABC1_TM_sf"/>
</dbReference>
<keyword evidence="4" id="KW-0677">Repeat</keyword>
<dbReference type="Pfam" id="PF00664">
    <property type="entry name" value="ABC_membrane"/>
    <property type="match status" value="1"/>
</dbReference>
<dbReference type="PANTHER" id="PTHR24223">
    <property type="entry name" value="ATP-BINDING CASSETTE SUB-FAMILY C"/>
    <property type="match status" value="1"/>
</dbReference>
<protein>
    <recommendedName>
        <fullName evidence="10">ABC transmembrane type-1 domain-containing protein</fullName>
    </recommendedName>
</protein>
<keyword evidence="2" id="KW-0813">Transport</keyword>
<name>A0A0B6Z3I8_9EUPU</name>
<dbReference type="PANTHER" id="PTHR24223:SF443">
    <property type="entry name" value="MULTIDRUG-RESISTANCE LIKE PROTEIN 1, ISOFORM I"/>
    <property type="match status" value="1"/>
</dbReference>
<sequence>DLMAGFWLTFWVDNPTLNNKSVLADSPLREQENAYYMGIYCLWGVLGTISIIIYSNLKAWRHIHSCHVIHEKLITSVLSSPIQFFDTTPIGRLLSRFSKDISVVDTTLLLWMEIWIHSLCAIMTAIVAIVVNIPIFVAAAIPVVIFFYIIEKFYLP</sequence>
<dbReference type="PROSITE" id="PS50929">
    <property type="entry name" value="ABC_TM1F"/>
    <property type="match status" value="1"/>
</dbReference>
<keyword evidence="7 9" id="KW-1133">Transmembrane helix</keyword>
<evidence type="ECO:0000256" key="5">
    <source>
        <dbReference type="ARBA" id="ARBA00022741"/>
    </source>
</evidence>
<dbReference type="SUPFAM" id="SSF90123">
    <property type="entry name" value="ABC transporter transmembrane region"/>
    <property type="match status" value="1"/>
</dbReference>
<evidence type="ECO:0000256" key="9">
    <source>
        <dbReference type="SAM" id="Phobius"/>
    </source>
</evidence>
<dbReference type="InterPro" id="IPR050173">
    <property type="entry name" value="ABC_transporter_C-like"/>
</dbReference>
<feature type="non-terminal residue" evidence="11">
    <location>
        <position position="1"/>
    </location>
</feature>
<dbReference type="EMBL" id="HACG01016329">
    <property type="protein sequence ID" value="CEK63194.1"/>
    <property type="molecule type" value="Transcribed_RNA"/>
</dbReference>
<feature type="transmembrane region" description="Helical" evidence="9">
    <location>
        <begin position="34"/>
        <end position="54"/>
    </location>
</feature>
<evidence type="ECO:0000256" key="6">
    <source>
        <dbReference type="ARBA" id="ARBA00022840"/>
    </source>
</evidence>
<keyword evidence="6" id="KW-0067">ATP-binding</keyword>
<dbReference type="AlphaFoldDB" id="A0A0B6Z3I8"/>
<feature type="transmembrane region" description="Helical" evidence="9">
    <location>
        <begin position="119"/>
        <end position="150"/>
    </location>
</feature>
<keyword evidence="5" id="KW-0547">Nucleotide-binding</keyword>
<evidence type="ECO:0000256" key="4">
    <source>
        <dbReference type="ARBA" id="ARBA00022737"/>
    </source>
</evidence>